<dbReference type="OrthoDB" id="5426988at2759"/>
<dbReference type="AlphaFoldDB" id="A0A8H3IGA7"/>
<comment type="caution">
    <text evidence="1">The sequence shown here is derived from an EMBL/GenBank/DDBJ whole genome shotgun (WGS) entry which is preliminary data.</text>
</comment>
<sequence>MVEQRKVILDSISKSQSTKHITWICTDSQSSDLVGKSSPPDHLAAAQARESRFLSIILTCELEENIQRLVNPSRGGTINGKITDISLLKMIREKFDIGRFGGEDETVIDTTGREAVEVAREIAHFVKGRMEQPIVQEQSNRV</sequence>
<dbReference type="Gene3D" id="3.40.50.300">
    <property type="entry name" value="P-loop containing nucleotide triphosphate hydrolases"/>
    <property type="match status" value="1"/>
</dbReference>
<gene>
    <name evidence="1" type="ORF">GOMPHAMPRED_004272</name>
</gene>
<keyword evidence="2" id="KW-1185">Reference proteome</keyword>
<evidence type="ECO:0000313" key="2">
    <source>
        <dbReference type="Proteomes" id="UP000664169"/>
    </source>
</evidence>
<protein>
    <submittedName>
        <fullName evidence="1">Uncharacterized protein</fullName>
    </submittedName>
</protein>
<proteinExistence type="predicted"/>
<name>A0A8H3IGA7_9LECA</name>
<organism evidence="1 2">
    <name type="scientific">Gomphillus americanus</name>
    <dbReference type="NCBI Taxonomy" id="1940652"/>
    <lineage>
        <taxon>Eukaryota</taxon>
        <taxon>Fungi</taxon>
        <taxon>Dikarya</taxon>
        <taxon>Ascomycota</taxon>
        <taxon>Pezizomycotina</taxon>
        <taxon>Lecanoromycetes</taxon>
        <taxon>OSLEUM clade</taxon>
        <taxon>Ostropomycetidae</taxon>
        <taxon>Ostropales</taxon>
        <taxon>Graphidaceae</taxon>
        <taxon>Gomphilloideae</taxon>
        <taxon>Gomphillus</taxon>
    </lineage>
</organism>
<dbReference type="InterPro" id="IPR027417">
    <property type="entry name" value="P-loop_NTPase"/>
</dbReference>
<dbReference type="Proteomes" id="UP000664169">
    <property type="component" value="Unassembled WGS sequence"/>
</dbReference>
<reference evidence="1" key="1">
    <citation type="submission" date="2021-03" db="EMBL/GenBank/DDBJ databases">
        <authorList>
            <person name="Tagirdzhanova G."/>
        </authorList>
    </citation>
    <scope>NUCLEOTIDE SEQUENCE</scope>
</reference>
<dbReference type="EMBL" id="CAJPDQ010000026">
    <property type="protein sequence ID" value="CAF9926947.1"/>
    <property type="molecule type" value="Genomic_DNA"/>
</dbReference>
<evidence type="ECO:0000313" key="1">
    <source>
        <dbReference type="EMBL" id="CAF9926947.1"/>
    </source>
</evidence>
<accession>A0A8H3IGA7</accession>